<accession>A0A0B6Z0D4</accession>
<protein>
    <submittedName>
        <fullName evidence="1">Uncharacterized protein</fullName>
    </submittedName>
</protein>
<feature type="non-terminal residue" evidence="1">
    <location>
        <position position="90"/>
    </location>
</feature>
<organism evidence="1">
    <name type="scientific">Arion vulgaris</name>
    <dbReference type="NCBI Taxonomy" id="1028688"/>
    <lineage>
        <taxon>Eukaryota</taxon>
        <taxon>Metazoa</taxon>
        <taxon>Spiralia</taxon>
        <taxon>Lophotrochozoa</taxon>
        <taxon>Mollusca</taxon>
        <taxon>Gastropoda</taxon>
        <taxon>Heterobranchia</taxon>
        <taxon>Euthyneura</taxon>
        <taxon>Panpulmonata</taxon>
        <taxon>Eupulmonata</taxon>
        <taxon>Stylommatophora</taxon>
        <taxon>Helicina</taxon>
        <taxon>Arionoidea</taxon>
        <taxon>Arionidae</taxon>
        <taxon>Arion</taxon>
    </lineage>
</organism>
<feature type="non-terminal residue" evidence="1">
    <location>
        <position position="1"/>
    </location>
</feature>
<reference evidence="1" key="1">
    <citation type="submission" date="2014-12" db="EMBL/GenBank/DDBJ databases">
        <title>Insight into the proteome of Arion vulgaris.</title>
        <authorList>
            <person name="Aradska J."/>
            <person name="Bulat T."/>
            <person name="Smidak R."/>
            <person name="Sarate P."/>
            <person name="Gangsoo J."/>
            <person name="Sialana F."/>
            <person name="Bilban M."/>
            <person name="Lubec G."/>
        </authorList>
    </citation>
    <scope>NUCLEOTIDE SEQUENCE</scope>
    <source>
        <tissue evidence="1">Skin</tissue>
    </source>
</reference>
<dbReference type="AlphaFoldDB" id="A0A0B6Z0D4"/>
<gene>
    <name evidence="1" type="primary">ORF42175</name>
</gene>
<dbReference type="EMBL" id="HACG01014541">
    <property type="protein sequence ID" value="CEK61406.1"/>
    <property type="molecule type" value="Transcribed_RNA"/>
</dbReference>
<proteinExistence type="predicted"/>
<name>A0A0B6Z0D4_9EUPU</name>
<sequence>ERAGVNRDPDQSDVSIIDLYPQEHSTSEMPQPRSSVAYTVKEVSALESWKTEHLQTSDDLSPSIDVNKSSRSTYRDLQNFLLEPNLKPNK</sequence>
<evidence type="ECO:0000313" key="1">
    <source>
        <dbReference type="EMBL" id="CEK61406.1"/>
    </source>
</evidence>